<dbReference type="RefSeq" id="WP_263413035.1">
    <property type="nucleotide sequence ID" value="NZ_BAABBH010000001.1"/>
</dbReference>
<organism evidence="2 3">
    <name type="scientific">Terriglobus aquaticus</name>
    <dbReference type="NCBI Taxonomy" id="940139"/>
    <lineage>
        <taxon>Bacteria</taxon>
        <taxon>Pseudomonadati</taxon>
        <taxon>Acidobacteriota</taxon>
        <taxon>Terriglobia</taxon>
        <taxon>Terriglobales</taxon>
        <taxon>Acidobacteriaceae</taxon>
        <taxon>Terriglobus</taxon>
    </lineage>
</organism>
<dbReference type="EMBL" id="JBJYXY010000001">
    <property type="protein sequence ID" value="MFN2975440.1"/>
    <property type="molecule type" value="Genomic_DNA"/>
</dbReference>
<gene>
    <name evidence="2" type="ORF">ACK2TP_06675</name>
</gene>
<name>A0ABW9KI11_9BACT</name>
<dbReference type="SUPFAM" id="SSF46955">
    <property type="entry name" value="Putative DNA-binding domain"/>
    <property type="match status" value="1"/>
</dbReference>
<feature type="domain" description="Helix-turn-helix" evidence="1">
    <location>
        <begin position="24"/>
        <end position="73"/>
    </location>
</feature>
<dbReference type="Proteomes" id="UP001634747">
    <property type="component" value="Unassembled WGS sequence"/>
</dbReference>
<reference evidence="2 3" key="1">
    <citation type="submission" date="2024-12" db="EMBL/GenBank/DDBJ databases">
        <authorList>
            <person name="Lee Y."/>
        </authorList>
    </citation>
    <scope>NUCLEOTIDE SEQUENCE [LARGE SCALE GENOMIC DNA]</scope>
    <source>
        <strain evidence="2 3">03SUJ4</strain>
    </source>
</reference>
<evidence type="ECO:0000313" key="3">
    <source>
        <dbReference type="Proteomes" id="UP001634747"/>
    </source>
</evidence>
<keyword evidence="3" id="KW-1185">Reference proteome</keyword>
<comment type="caution">
    <text evidence="2">The sequence shown here is derived from an EMBL/GenBank/DDBJ whole genome shotgun (WGS) entry which is preliminary data.</text>
</comment>
<dbReference type="InterPro" id="IPR009061">
    <property type="entry name" value="DNA-bd_dom_put_sf"/>
</dbReference>
<proteinExistence type="predicted"/>
<evidence type="ECO:0000259" key="1">
    <source>
        <dbReference type="Pfam" id="PF12728"/>
    </source>
</evidence>
<sequence>MNALKDAPDARTSLVDSIRQFDRYLTTREVMNLLQLGRNTICGWCASGRLPALRTPNGYRFDPIALAVWLDSRMLNGKVAK</sequence>
<accession>A0ABW9KI11</accession>
<evidence type="ECO:0000313" key="2">
    <source>
        <dbReference type="EMBL" id="MFN2975440.1"/>
    </source>
</evidence>
<protein>
    <submittedName>
        <fullName evidence="2">Helix-turn-helix domain-containing protein</fullName>
    </submittedName>
</protein>
<dbReference type="InterPro" id="IPR041657">
    <property type="entry name" value="HTH_17"/>
</dbReference>
<dbReference type="Pfam" id="PF12728">
    <property type="entry name" value="HTH_17"/>
    <property type="match status" value="1"/>
</dbReference>